<evidence type="ECO:0000259" key="7">
    <source>
        <dbReference type="SMART" id="SM00415"/>
    </source>
</evidence>
<dbReference type="PRINTS" id="PR00056">
    <property type="entry name" value="HSFDOMAIN"/>
</dbReference>
<protein>
    <submittedName>
        <fullName evidence="8">Heat shock factor protein</fullName>
    </submittedName>
</protein>
<evidence type="ECO:0000256" key="5">
    <source>
        <dbReference type="RuleBase" id="RU004020"/>
    </source>
</evidence>
<dbReference type="GO" id="GO:0043565">
    <property type="term" value="F:sequence-specific DNA binding"/>
    <property type="evidence" value="ECO:0007669"/>
    <property type="project" value="InterPro"/>
</dbReference>
<evidence type="ECO:0000313" key="8">
    <source>
        <dbReference type="EMBL" id="KAF4585633.1"/>
    </source>
</evidence>
<dbReference type="OrthoDB" id="60033at2759"/>
<dbReference type="Gene3D" id="1.10.10.10">
    <property type="entry name" value="Winged helix-like DNA-binding domain superfamily/Winged helix DNA-binding domain"/>
    <property type="match status" value="1"/>
</dbReference>
<dbReference type="PANTHER" id="PTHR10015:SF427">
    <property type="entry name" value="HEAT SHOCK FACTOR PROTEIN"/>
    <property type="match status" value="1"/>
</dbReference>
<dbReference type="SMART" id="SM00415">
    <property type="entry name" value="HSF"/>
    <property type="match status" value="1"/>
</dbReference>
<evidence type="ECO:0000256" key="1">
    <source>
        <dbReference type="ARBA" id="ARBA00004123"/>
    </source>
</evidence>
<dbReference type="EMBL" id="JAACLJ010000005">
    <property type="protein sequence ID" value="KAF4585633.1"/>
    <property type="molecule type" value="Genomic_DNA"/>
</dbReference>
<dbReference type="AlphaFoldDB" id="A0A8H4VCT8"/>
<comment type="caution">
    <text evidence="8">The sequence shown here is derived from an EMBL/GenBank/DDBJ whole genome shotgun (WGS) entry which is preliminary data.</text>
</comment>
<evidence type="ECO:0000256" key="2">
    <source>
        <dbReference type="ARBA" id="ARBA00006403"/>
    </source>
</evidence>
<dbReference type="FunFam" id="1.10.10.10:FF:000173">
    <property type="entry name" value="Heat shock transcription factor Hsf1"/>
    <property type="match status" value="1"/>
</dbReference>
<feature type="region of interest" description="Disordered" evidence="6">
    <location>
        <begin position="118"/>
        <end position="164"/>
    </location>
</feature>
<keyword evidence="8" id="KW-0346">Stress response</keyword>
<proteinExistence type="inferred from homology"/>
<feature type="domain" description="HSF-type DNA-binding" evidence="7">
    <location>
        <begin position="297"/>
        <end position="404"/>
    </location>
</feature>
<sequence length="874" mass="94995">MQTQVDFGGCTIASISRRNLRARPHASEKEKEALRLVAADWRTAGPHPSWGRTAPSTPRGTDLGFSIDLLARRSLGCRLATGPSPVHAAFQSARRDDFAEASLVSSAGLSWPSNVVHRPGPCRTRSPSHPTRLPPLARPHGDPMSATNPRKRAAPGVSPVLPIPQRTKQPFMAENGVGEPLMRWGGGSDGSELVPGSAAHSTSQFGLLPAQQQTPSTGPPTPDTSLARRPTNQALVSANPRTGYETSVEPWNGFGDEGNALVQQNNTGEGLAGQDNVEVMEDMAQKAKREAQNKRKQIPPFVQKLSSFLEERKNEDLIRWSQKGDSFIVLDEDEFAKTLIPELFKHNNYASFVRQLNMYGFHKRVGLSDNSMRASERKNKSPSEYYNPFFRRGHPNLLWLINKPKGGSKAKKGGKPTDGEGESDEDNGHEDAAAQVLGNAGIPVGRPSPAVDAQPLQKKDMSLIREELTRMRDQQKMILGAINQLQRNNNDLYNQALVFQNQHDRHQNSINAILNFLANVFRKTLEDGNNQNVGDIISSLMANGQNSQPPHQGSVFDLGDLVQSQVDSSASLGGTHKRARGLLPPIPSRGASTEDSRPSSTPTMSYHALGGQNPEMGHVTELLDSTDASPRLRQELESNPQERMMKIINEHNATNSPNGTAAAELVANATGVLNGDQRKSLVDLMSKQASSPSAATSIPATPIPPQQPHSPVEGLAAPSLSPIMRSPTMAPPSLQQINSNRVDLDHLEQLQREQDAKIHELSEMLGPLSPSGHIPGMGDGSEAFLEPPNVDLDQYFDSDAFLQDAQFHADGNDFNFNLDASALGDPLAACTTGVVKPEMGRDLPSPSGTEEIQRDDEHAKVRSPDRDSKRRRMG</sequence>
<dbReference type="SUPFAM" id="SSF46785">
    <property type="entry name" value="Winged helix' DNA-binding domain"/>
    <property type="match status" value="1"/>
</dbReference>
<dbReference type="GO" id="GO:0003700">
    <property type="term" value="F:DNA-binding transcription factor activity"/>
    <property type="evidence" value="ECO:0007669"/>
    <property type="project" value="InterPro"/>
</dbReference>
<keyword evidence="3" id="KW-0238">DNA-binding</keyword>
<name>A0A8H4VCT8_9HYPO</name>
<organism evidence="8 9">
    <name type="scientific">Ophiocordyceps camponoti-floridani</name>
    <dbReference type="NCBI Taxonomy" id="2030778"/>
    <lineage>
        <taxon>Eukaryota</taxon>
        <taxon>Fungi</taxon>
        <taxon>Dikarya</taxon>
        <taxon>Ascomycota</taxon>
        <taxon>Pezizomycotina</taxon>
        <taxon>Sordariomycetes</taxon>
        <taxon>Hypocreomycetidae</taxon>
        <taxon>Hypocreales</taxon>
        <taxon>Ophiocordycipitaceae</taxon>
        <taxon>Ophiocordyceps</taxon>
    </lineage>
</organism>
<dbReference type="GO" id="GO:0005634">
    <property type="term" value="C:nucleus"/>
    <property type="evidence" value="ECO:0007669"/>
    <property type="project" value="UniProtKB-SubCell"/>
</dbReference>
<dbReference type="InterPro" id="IPR036390">
    <property type="entry name" value="WH_DNA-bd_sf"/>
</dbReference>
<comment type="similarity">
    <text evidence="2 5">Belongs to the HSF family.</text>
</comment>
<keyword evidence="9" id="KW-1185">Reference proteome</keyword>
<gene>
    <name evidence="8" type="ORF">GQ602_004938</name>
</gene>
<dbReference type="InterPro" id="IPR000232">
    <property type="entry name" value="HSF_DNA-bd"/>
</dbReference>
<reference evidence="8 9" key="1">
    <citation type="journal article" date="2020" name="G3 (Bethesda)">
        <title>Genetic Underpinnings of Host Manipulation by Ophiocordyceps as Revealed by Comparative Transcriptomics.</title>
        <authorList>
            <person name="Will I."/>
            <person name="Das B."/>
            <person name="Trinh T."/>
            <person name="Brachmann A."/>
            <person name="Ohm R.A."/>
            <person name="de Bekker C."/>
        </authorList>
    </citation>
    <scope>NUCLEOTIDE SEQUENCE [LARGE SCALE GENOMIC DNA]</scope>
    <source>
        <strain evidence="8 9">EC05</strain>
    </source>
</reference>
<dbReference type="PANTHER" id="PTHR10015">
    <property type="entry name" value="HEAT SHOCK TRANSCRIPTION FACTOR"/>
    <property type="match status" value="1"/>
</dbReference>
<accession>A0A8H4VCT8</accession>
<evidence type="ECO:0000256" key="4">
    <source>
        <dbReference type="ARBA" id="ARBA00023242"/>
    </source>
</evidence>
<evidence type="ECO:0000313" key="9">
    <source>
        <dbReference type="Proteomes" id="UP000562929"/>
    </source>
</evidence>
<feature type="region of interest" description="Disordered" evidence="6">
    <location>
        <begin position="835"/>
        <end position="874"/>
    </location>
</feature>
<evidence type="ECO:0000256" key="3">
    <source>
        <dbReference type="ARBA" id="ARBA00023125"/>
    </source>
</evidence>
<feature type="region of interest" description="Disordered" evidence="6">
    <location>
        <begin position="567"/>
        <end position="604"/>
    </location>
</feature>
<dbReference type="Pfam" id="PF00447">
    <property type="entry name" value="HSF_DNA-bind"/>
    <property type="match status" value="1"/>
</dbReference>
<feature type="region of interest" description="Disordered" evidence="6">
    <location>
        <begin position="401"/>
        <end position="428"/>
    </location>
</feature>
<keyword evidence="4" id="KW-0539">Nucleus</keyword>
<evidence type="ECO:0000256" key="6">
    <source>
        <dbReference type="SAM" id="MobiDB-lite"/>
    </source>
</evidence>
<feature type="compositionally biased region" description="Acidic residues" evidence="6">
    <location>
        <begin position="419"/>
        <end position="428"/>
    </location>
</feature>
<comment type="subcellular location">
    <subcellularLocation>
        <location evidence="1">Nucleus</location>
    </subcellularLocation>
</comment>
<dbReference type="InterPro" id="IPR036388">
    <property type="entry name" value="WH-like_DNA-bd_sf"/>
</dbReference>
<feature type="region of interest" description="Disordered" evidence="6">
    <location>
        <begin position="209"/>
        <end position="230"/>
    </location>
</feature>
<dbReference type="Proteomes" id="UP000562929">
    <property type="component" value="Unassembled WGS sequence"/>
</dbReference>
<feature type="compositionally biased region" description="Basic and acidic residues" evidence="6">
    <location>
        <begin position="851"/>
        <end position="868"/>
    </location>
</feature>